<protein>
    <submittedName>
        <fullName evidence="3">DUF2334 domain-containing protein</fullName>
    </submittedName>
</protein>
<keyword evidence="1" id="KW-0472">Membrane</keyword>
<keyword evidence="1" id="KW-0812">Transmembrane</keyword>
<evidence type="ECO:0000256" key="1">
    <source>
        <dbReference type="SAM" id="Phobius"/>
    </source>
</evidence>
<evidence type="ECO:0000313" key="3">
    <source>
        <dbReference type="EMBL" id="WED55791.1"/>
    </source>
</evidence>
<feature type="signal peptide" evidence="2">
    <location>
        <begin position="1"/>
        <end position="21"/>
    </location>
</feature>
<feature type="transmembrane region" description="Helical" evidence="1">
    <location>
        <begin position="529"/>
        <end position="550"/>
    </location>
</feature>
<reference evidence="3 4" key="1">
    <citation type="submission" date="2022-10" db="EMBL/GenBank/DDBJ databases">
        <title>Complete genome sequence of Exiguobacterium profundum TSS-3 isolated from an extremely saline-alkaline spring located in Ixtapa, Chiapas-Mexico.</title>
        <authorList>
            <person name="Rincon-Rosales R."/>
            <person name="Rogel M.A."/>
            <person name="Rincon-Molina C.I."/>
            <person name="Guerrero G."/>
            <person name="Manzano-Gomez L.A."/>
            <person name="Lopez-Lopez A."/>
            <person name="Rincon Molina F.A."/>
            <person name="Martinez-Romero E."/>
        </authorList>
    </citation>
    <scope>NUCLEOTIDE SEQUENCE [LARGE SCALE GENOMIC DNA]</scope>
    <source>
        <strain evidence="3 4">TSS-3</strain>
    </source>
</reference>
<dbReference type="InterPro" id="IPR018763">
    <property type="entry name" value="DUF2334"/>
</dbReference>
<gene>
    <name evidence="3" type="ORF">OE059_02730</name>
</gene>
<evidence type="ECO:0000256" key="2">
    <source>
        <dbReference type="SAM" id="SignalP"/>
    </source>
</evidence>
<sequence length="563" mass="64555">MRYKVLILLFALIGFPHVALANSPNVTIVYSSTSNDVPPEIYKLDALVSRFSEDIHILRDTEVTETSFKKTSHLFYFGLNAATIPASTRKLINESNAALYGIGFNANQLRAFEKIDVTRIQGVSKFYQERTNTSLTFALADTVFSVNHQMKNVHARIAQKDKEYPTIIQLNEHFYSGIYNLLNRSSLLFADSLYDFFKEEAKPEHLGYIRLEDVNPSTDPKLLEKTGNYLLDRNIPVLLAVIPVYVDPDSGQAIHFNDRPKLLNVIKNLEKRGASVIAHGYTHQYRSSETGEGFEFWDVENNQPVLTPSDEQSIILKPEETFSNTKDYNTYLRDVLEGEASYIQSKLTKSVHELVSLGLHPLAFEAPHYTMSHSGYQLTATYFSNVFGQIQWSNTEWEVMGTTPYVSKPSLLHGMTLYPETIGYVRTDLPRPVEEMRRARDELLIVRESMIGGFYHPYIGMEHLADLVDMMESTPGFQWLDLRDQDEWVRTEDVSIQASNGTISLQDNRSPLWSQLELNMPNSFLEKSLWALVIITFTAVLMFLTYTLYLRTQRKKRLFKERG</sequence>
<keyword evidence="4" id="KW-1185">Reference proteome</keyword>
<accession>A0ABY8B1I7</accession>
<dbReference type="EMBL" id="CP109617">
    <property type="protein sequence ID" value="WED55791.1"/>
    <property type="molecule type" value="Genomic_DNA"/>
</dbReference>
<dbReference type="RefSeq" id="WP_214687475.1">
    <property type="nucleotide sequence ID" value="NZ_CP109617.1"/>
</dbReference>
<name>A0ABY8B1I7_9BACL</name>
<dbReference type="Pfam" id="PF10096">
    <property type="entry name" value="DUF2334"/>
    <property type="match status" value="1"/>
</dbReference>
<dbReference type="Proteomes" id="UP001219957">
    <property type="component" value="Chromosome"/>
</dbReference>
<organism evidence="3 4">
    <name type="scientific">Exiguobacterium profundum</name>
    <dbReference type="NCBI Taxonomy" id="307643"/>
    <lineage>
        <taxon>Bacteria</taxon>
        <taxon>Bacillati</taxon>
        <taxon>Bacillota</taxon>
        <taxon>Bacilli</taxon>
        <taxon>Bacillales</taxon>
        <taxon>Bacillales Family XII. Incertae Sedis</taxon>
        <taxon>Exiguobacterium</taxon>
    </lineage>
</organism>
<keyword evidence="2" id="KW-0732">Signal</keyword>
<proteinExistence type="predicted"/>
<evidence type="ECO:0000313" key="4">
    <source>
        <dbReference type="Proteomes" id="UP001219957"/>
    </source>
</evidence>
<feature type="chain" id="PRO_5045819284" evidence="2">
    <location>
        <begin position="22"/>
        <end position="563"/>
    </location>
</feature>
<keyword evidence="1" id="KW-1133">Transmembrane helix</keyword>